<dbReference type="Pfam" id="PF02687">
    <property type="entry name" value="FtsX"/>
    <property type="match status" value="2"/>
</dbReference>
<dbReference type="InterPro" id="IPR038766">
    <property type="entry name" value="Membrane_comp_ABC_pdt"/>
</dbReference>
<feature type="transmembrane region" description="Helical" evidence="6">
    <location>
        <begin position="308"/>
        <end position="334"/>
    </location>
</feature>
<feature type="transmembrane region" description="Helical" evidence="6">
    <location>
        <begin position="253"/>
        <end position="275"/>
    </location>
</feature>
<evidence type="ECO:0000256" key="2">
    <source>
        <dbReference type="ARBA" id="ARBA00022475"/>
    </source>
</evidence>
<feature type="transmembrane region" description="Helical" evidence="6">
    <location>
        <begin position="787"/>
        <end position="807"/>
    </location>
</feature>
<evidence type="ECO:0000256" key="1">
    <source>
        <dbReference type="ARBA" id="ARBA00004651"/>
    </source>
</evidence>
<protein>
    <submittedName>
        <fullName evidence="8">FtsX-like permease family protein</fullName>
    </submittedName>
</protein>
<keyword evidence="2" id="KW-1003">Cell membrane</keyword>
<evidence type="ECO:0000313" key="9">
    <source>
        <dbReference type="Proteomes" id="UP000504724"/>
    </source>
</evidence>
<feature type="domain" description="ABC3 transporter permease C-terminal" evidence="7">
    <location>
        <begin position="704"/>
        <end position="816"/>
    </location>
</feature>
<evidence type="ECO:0000313" key="8">
    <source>
        <dbReference type="EMBL" id="QKI88823.1"/>
    </source>
</evidence>
<accession>A0A7D4SRV5</accession>
<feature type="transmembrane region" description="Helical" evidence="6">
    <location>
        <begin position="24"/>
        <end position="45"/>
    </location>
</feature>
<dbReference type="GO" id="GO:0005886">
    <property type="term" value="C:plasma membrane"/>
    <property type="evidence" value="ECO:0007669"/>
    <property type="project" value="UniProtKB-SubCell"/>
</dbReference>
<reference evidence="8 9" key="1">
    <citation type="submission" date="2020-05" db="EMBL/GenBank/DDBJ databases">
        <title>Thiomicrorhabdus sediminis sp.nov. and Thiomicrorhabdus xiamenensis sp.nov., novel sulfur-oxidizing bacteria isolated from coastal sediment.</title>
        <authorList>
            <person name="Liu X."/>
        </authorList>
    </citation>
    <scope>NUCLEOTIDE SEQUENCE [LARGE SCALE GENOMIC DNA]</scope>
    <source>
        <strain evidence="8 9">G2</strain>
    </source>
</reference>
<dbReference type="RefSeq" id="WP_173284436.1">
    <property type="nucleotide sequence ID" value="NZ_CP054020.1"/>
</dbReference>
<comment type="subcellular location">
    <subcellularLocation>
        <location evidence="1">Cell membrane</location>
        <topology evidence="1">Multi-pass membrane protein</topology>
    </subcellularLocation>
</comment>
<evidence type="ECO:0000256" key="4">
    <source>
        <dbReference type="ARBA" id="ARBA00022989"/>
    </source>
</evidence>
<feature type="transmembrane region" description="Helical" evidence="6">
    <location>
        <begin position="390"/>
        <end position="407"/>
    </location>
</feature>
<feature type="transmembrane region" description="Helical" evidence="6">
    <location>
        <begin position="701"/>
        <end position="723"/>
    </location>
</feature>
<feature type="transmembrane region" description="Helical" evidence="6">
    <location>
        <begin position="465"/>
        <end position="483"/>
    </location>
</feature>
<keyword evidence="3 6" id="KW-0812">Transmembrane</keyword>
<dbReference type="Proteomes" id="UP000504724">
    <property type="component" value="Chromosome"/>
</dbReference>
<gene>
    <name evidence="8" type="ORF">HQN79_04200</name>
</gene>
<evidence type="ECO:0000256" key="6">
    <source>
        <dbReference type="SAM" id="Phobius"/>
    </source>
</evidence>
<feature type="transmembrane region" description="Helical" evidence="6">
    <location>
        <begin position="413"/>
        <end position="438"/>
    </location>
</feature>
<dbReference type="InterPro" id="IPR003838">
    <property type="entry name" value="ABC3_permease_C"/>
</dbReference>
<organism evidence="8 9">
    <name type="scientific">Thiomicrorhabdus xiamenensis</name>
    <dbReference type="NCBI Taxonomy" id="2739063"/>
    <lineage>
        <taxon>Bacteria</taxon>
        <taxon>Pseudomonadati</taxon>
        <taxon>Pseudomonadota</taxon>
        <taxon>Gammaproteobacteria</taxon>
        <taxon>Thiotrichales</taxon>
        <taxon>Piscirickettsiaceae</taxon>
        <taxon>Thiomicrorhabdus</taxon>
    </lineage>
</organism>
<sequence length="826" mass="92787">MKKRLLESLAAWHWFIRSFRNGDWLWLFIAITIASASVTTITYLGDSIKQSMLQKAADNLGADLVLRSSRPIEQEWEDQAKAFDLQSNRSLNLVTMALSENPKEVFQLINLRAVEKAQPLRGQITQGNELSFAALQKGTVWIEPKLIDLMSLNEQSELLLGERHFRLSGSVQSSSLINPMTQFAPQVTMLLEDLQDTRLIGPGSRVTYELALAGSQKNIEAFAAYFRDRDPSFIELISAKAPSEDLEKTLDRAWLFLDLAALSAVFVAGLSILIASRFYLSRWRSSLALLRAFGGEDRQLRRLFAWQFLWIGISSSLLGLILGLVLIQLIIPWLESLFTPYVSAPLFSPLALGFISGILVLWSFAWQAFQEAMGTSPLQVFKSVSQKTSVAHWFVSFILILVLIGMIVQLEFLLWVCLVGIALSVTFYLSATLLLSVLKKSHAQTRGWLRISIAGILKQPELIKIQLISIGLVLFVLMLMTFVRQDLLNAWQQSLPEQTPNTFVVNVQPYQLDTVASLFDEQALQPDFVPMARGRLLQRNSVDLDPSTMATQRAKRLLQREANIAVTDQLPPYNQITRQLEKEKHQGLGVSVEEEIAQLFGIQIGDQLTFNFAGTTKTYQVRSLRKVNWQSFRLNFFFIVEPDPSVPLNISYISSLYIDNKQITGTLTQQMAQQASGALLIDVEQIIQQIRQIMQQAASGVSALFLFTLIASIAVLFSATLASQEARIQTWLLLRTIGATNRQIRLIGLTEFILLGLLSGILAASFAQLVSFLVGYQLLETSPQFSWPLWLGTFILSIGILFAVGWFSQKPYLKMSANQLKRHLTS</sequence>
<evidence type="ECO:0000256" key="5">
    <source>
        <dbReference type="ARBA" id="ARBA00023136"/>
    </source>
</evidence>
<dbReference type="KEGG" id="txa:HQN79_04200"/>
<feature type="transmembrane region" description="Helical" evidence="6">
    <location>
        <begin position="346"/>
        <end position="369"/>
    </location>
</feature>
<name>A0A7D4SRV5_9GAMM</name>
<dbReference type="PANTHER" id="PTHR30287:SF1">
    <property type="entry name" value="INNER MEMBRANE PROTEIN"/>
    <property type="match status" value="1"/>
</dbReference>
<dbReference type="AlphaFoldDB" id="A0A7D4SRV5"/>
<keyword evidence="5 6" id="KW-0472">Membrane</keyword>
<evidence type="ECO:0000256" key="3">
    <source>
        <dbReference type="ARBA" id="ARBA00022692"/>
    </source>
</evidence>
<feature type="domain" description="ABC3 transporter permease C-terminal" evidence="7">
    <location>
        <begin position="260"/>
        <end position="377"/>
    </location>
</feature>
<evidence type="ECO:0000259" key="7">
    <source>
        <dbReference type="Pfam" id="PF02687"/>
    </source>
</evidence>
<keyword evidence="9" id="KW-1185">Reference proteome</keyword>
<dbReference type="PANTHER" id="PTHR30287">
    <property type="entry name" value="MEMBRANE COMPONENT OF PREDICTED ABC SUPERFAMILY METABOLITE UPTAKE TRANSPORTER"/>
    <property type="match status" value="1"/>
</dbReference>
<dbReference type="EMBL" id="CP054020">
    <property type="protein sequence ID" value="QKI88823.1"/>
    <property type="molecule type" value="Genomic_DNA"/>
</dbReference>
<proteinExistence type="predicted"/>
<feature type="transmembrane region" description="Helical" evidence="6">
    <location>
        <begin position="744"/>
        <end position="767"/>
    </location>
</feature>
<keyword evidence="4 6" id="KW-1133">Transmembrane helix</keyword>